<dbReference type="EMBL" id="KI392405">
    <property type="protein sequence ID" value="ERN16859.1"/>
    <property type="molecule type" value="Genomic_DNA"/>
</dbReference>
<accession>U5D353</accession>
<dbReference type="Gene3D" id="3.20.20.70">
    <property type="entry name" value="Aldolase class I"/>
    <property type="match status" value="1"/>
</dbReference>
<dbReference type="InterPro" id="IPR046346">
    <property type="entry name" value="Aminoacid_DH-like_N_sf"/>
</dbReference>
<dbReference type="CDD" id="cd01065">
    <property type="entry name" value="NAD_bind_Shikimate_DH"/>
    <property type="match status" value="1"/>
</dbReference>
<dbReference type="Pfam" id="PF08501">
    <property type="entry name" value="Shikimate_dh_N"/>
    <property type="match status" value="1"/>
</dbReference>
<protein>
    <recommendedName>
        <fullName evidence="1">shikimate dehydrogenase (NADP(+))</fullName>
        <ecNumber evidence="1">1.1.1.25</ecNumber>
    </recommendedName>
</protein>
<dbReference type="NCBIfam" id="TIGR01093">
    <property type="entry name" value="aroD"/>
    <property type="match status" value="1"/>
</dbReference>
<dbReference type="GO" id="GO:0019632">
    <property type="term" value="P:shikimate metabolic process"/>
    <property type="evidence" value="ECO:0000318"/>
    <property type="project" value="GO_Central"/>
</dbReference>
<dbReference type="GO" id="GO:0009423">
    <property type="term" value="P:chorismate biosynthetic process"/>
    <property type="evidence" value="ECO:0000318"/>
    <property type="project" value="GO_Central"/>
</dbReference>
<dbReference type="GO" id="GO:0004764">
    <property type="term" value="F:shikimate 3-dehydrogenase (NADP+) activity"/>
    <property type="evidence" value="ECO:0000318"/>
    <property type="project" value="GO_Central"/>
</dbReference>
<evidence type="ECO:0000259" key="8">
    <source>
        <dbReference type="Pfam" id="PF18317"/>
    </source>
</evidence>
<dbReference type="SUPFAM" id="SSF51735">
    <property type="entry name" value="NAD(P)-binding Rossmann-fold domains"/>
    <property type="match status" value="1"/>
</dbReference>
<dbReference type="SUPFAM" id="SSF53223">
    <property type="entry name" value="Aminoacid dehydrogenase-like, N-terminal domain"/>
    <property type="match status" value="1"/>
</dbReference>
<dbReference type="SUPFAM" id="SSF51569">
    <property type="entry name" value="Aldolase"/>
    <property type="match status" value="1"/>
</dbReference>
<dbReference type="GO" id="GO:0009073">
    <property type="term" value="P:aromatic amino acid family biosynthetic process"/>
    <property type="evidence" value="ECO:0007669"/>
    <property type="project" value="UniProtKB-KW"/>
</dbReference>
<feature type="domain" description="SDH C-terminal" evidence="8">
    <location>
        <begin position="614"/>
        <end position="645"/>
    </location>
</feature>
<dbReference type="Gene3D" id="3.40.50.720">
    <property type="entry name" value="NAD(P)-binding Rossmann-like Domain"/>
    <property type="match status" value="1"/>
</dbReference>
<keyword evidence="10" id="KW-1185">Reference proteome</keyword>
<dbReference type="HOGENOM" id="CLU_019120_0_0_1"/>
<dbReference type="InterPro" id="IPR022893">
    <property type="entry name" value="Shikimate_DH_fam"/>
</dbReference>
<dbReference type="InterPro" id="IPR041121">
    <property type="entry name" value="SDH_C"/>
</dbReference>
<evidence type="ECO:0000313" key="10">
    <source>
        <dbReference type="Proteomes" id="UP000017836"/>
    </source>
</evidence>
<dbReference type="InterPro" id="IPR011342">
    <property type="entry name" value="Shikimate_DH"/>
</dbReference>
<dbReference type="InterPro" id="IPR013708">
    <property type="entry name" value="Shikimate_DH-bd_N"/>
</dbReference>
<dbReference type="Proteomes" id="UP000017836">
    <property type="component" value="Unassembled WGS sequence"/>
</dbReference>
<evidence type="ECO:0000256" key="1">
    <source>
        <dbReference type="ARBA" id="ARBA00012962"/>
    </source>
</evidence>
<evidence type="ECO:0000256" key="4">
    <source>
        <dbReference type="ARBA" id="ARBA00023002"/>
    </source>
</evidence>
<evidence type="ECO:0000259" key="7">
    <source>
        <dbReference type="Pfam" id="PF08501"/>
    </source>
</evidence>
<dbReference type="PANTHER" id="PTHR21089:SF1">
    <property type="entry name" value="BIFUNCTIONAL 3-DEHYDROQUINATE DEHYDRATASE_SHIKIMATE DEHYDROGENASE, CHLOROPLASTIC"/>
    <property type="match status" value="1"/>
</dbReference>
<reference evidence="10" key="1">
    <citation type="journal article" date="2013" name="Science">
        <title>The Amborella genome and the evolution of flowering plants.</title>
        <authorList>
            <consortium name="Amborella Genome Project"/>
        </authorList>
    </citation>
    <scope>NUCLEOTIDE SEQUENCE [LARGE SCALE GENOMIC DNA]</scope>
</reference>
<dbReference type="PANTHER" id="PTHR21089">
    <property type="entry name" value="SHIKIMATE DEHYDROGENASE"/>
    <property type="match status" value="1"/>
</dbReference>
<dbReference type="Pfam" id="PF01488">
    <property type="entry name" value="Shikimate_DH"/>
    <property type="match status" value="1"/>
</dbReference>
<sequence>MKTLTSTEERVYVKDLRVPNDWMLPTNAIQESEWLRLTLHKWLDDEYCPEAANEEISKRASKSYHESLMEKHSDIGEILLKMANDLQSLSFKESFHGAFSAANAAIHLITERIHSQIGSKIQLVSDYELGMSNVEQNATLLCAPLVAPTVEEMLLQMNKANVSGADLVEIRLDTLSNFMPHEDLKLLLGNRPLPAIVTYRPKWEGGQYEGDDHYRLDTLFMAMELGADYIDVELQVVNDFMSSITRKKPSKSKVIVSSHNYQITPSVEELGDLVARIQATGADIVKISTMAQNITDVARMFHVLVHCQVPIIGLLMGEKGAISRLLCPRFGGYLTYATLEGVIKSAPGQPKLKDMLSIYNIRQLGRDTKIYGLIGNPVGHSKAPILHNETFKSVGFNAIFVLLLVDDVREFLDVYSSPDFAGFSVTIPHKEEALRHCDELDPIAKSIGAINTIIRRPSDGKLVGYNTDCLGAISAIEHEMRGLFSLKGEAESPLAGRLFVVIGAGGAGKAFAYGAKEKGARIIIANRSYDRAKILAGLVGGQAMSLSDLENFRPEEESILANSTSVGMYPDIDGTPISKEALRRYAVVFDAVYTPKDTRLLREAEEVGAVVVSGVEMFLRQAFRQFELFTDSPKAPVQVMRKIVQERI</sequence>
<dbReference type="FunFam" id="3.20.20.70:FF:000142">
    <property type="entry name" value="bifunctional 3-dehydroquinate dehydratase/shikimate dehydrogenase, chloroplastic"/>
    <property type="match status" value="1"/>
</dbReference>
<dbReference type="FunFam" id="3.40.50.720:FF:000172">
    <property type="entry name" value="Bifunctional 3-dehydroquinate dehydratase/shikimate dehydrogenase, chloroplastic"/>
    <property type="match status" value="1"/>
</dbReference>
<dbReference type="GO" id="GO:0050661">
    <property type="term" value="F:NADP binding"/>
    <property type="evidence" value="ECO:0007669"/>
    <property type="project" value="InterPro"/>
</dbReference>
<dbReference type="AlphaFoldDB" id="U5D353"/>
<dbReference type="Pfam" id="PF01487">
    <property type="entry name" value="DHquinase_I"/>
    <property type="match status" value="1"/>
</dbReference>
<dbReference type="EC" id="1.1.1.25" evidence="1"/>
<dbReference type="eggNOG" id="KOG0692">
    <property type="taxonomic scope" value="Eukaryota"/>
</dbReference>
<dbReference type="STRING" id="13333.U5D353"/>
<dbReference type="InterPro" id="IPR006151">
    <property type="entry name" value="Shikm_DH/Glu-tRNA_Rdtase"/>
</dbReference>
<dbReference type="GO" id="GO:0008652">
    <property type="term" value="P:amino acid biosynthetic process"/>
    <property type="evidence" value="ECO:0007669"/>
    <property type="project" value="UniProtKB-KW"/>
</dbReference>
<dbReference type="Gene3D" id="3.40.50.10860">
    <property type="entry name" value="Leucine Dehydrogenase, chain A, domain 1"/>
    <property type="match status" value="1"/>
</dbReference>
<dbReference type="UniPathway" id="UPA00053">
    <property type="reaction ID" value="UER00087"/>
</dbReference>
<dbReference type="NCBIfam" id="TIGR00507">
    <property type="entry name" value="aroE"/>
    <property type="match status" value="1"/>
</dbReference>
<feature type="domain" description="Shikimate dehydrogenase substrate binding N-terminal" evidence="7">
    <location>
        <begin position="373"/>
        <end position="453"/>
    </location>
</feature>
<feature type="domain" description="Quinate/shikimate 5-dehydrogenase/glutamyl-tRNA reductase" evidence="6">
    <location>
        <begin position="494"/>
        <end position="555"/>
    </location>
</feature>
<dbReference type="Pfam" id="PF18317">
    <property type="entry name" value="SDH_C"/>
    <property type="match status" value="1"/>
</dbReference>
<proteinExistence type="inferred from homology"/>
<keyword evidence="5" id="KW-0057">Aromatic amino acid biosynthesis</keyword>
<dbReference type="HAMAP" id="MF_00222">
    <property type="entry name" value="Shikimate_DH_AroE"/>
    <property type="match status" value="1"/>
</dbReference>
<evidence type="ECO:0000256" key="3">
    <source>
        <dbReference type="ARBA" id="ARBA00022857"/>
    </source>
</evidence>
<dbReference type="InterPro" id="IPR036291">
    <property type="entry name" value="NAD(P)-bd_dom_sf"/>
</dbReference>
<gene>
    <name evidence="9" type="ORF">AMTR_s00057p00139480</name>
</gene>
<dbReference type="FunFam" id="3.40.50.10860:FF:000009">
    <property type="entry name" value="Bifunctional 3-dehydroquinate dehydratase/shikimate dehydrogenase, chloroplastic"/>
    <property type="match status" value="1"/>
</dbReference>
<organism evidence="9 10">
    <name type="scientific">Amborella trichopoda</name>
    <dbReference type="NCBI Taxonomy" id="13333"/>
    <lineage>
        <taxon>Eukaryota</taxon>
        <taxon>Viridiplantae</taxon>
        <taxon>Streptophyta</taxon>
        <taxon>Embryophyta</taxon>
        <taxon>Tracheophyta</taxon>
        <taxon>Spermatophyta</taxon>
        <taxon>Magnoliopsida</taxon>
        <taxon>Amborellales</taxon>
        <taxon>Amborellaceae</taxon>
        <taxon>Amborella</taxon>
    </lineage>
</organism>
<keyword evidence="4" id="KW-0560">Oxidoreductase</keyword>
<keyword evidence="3" id="KW-0521">NADP</keyword>
<keyword evidence="2" id="KW-0028">Amino-acid biosynthesis</keyword>
<dbReference type="CDD" id="cd00502">
    <property type="entry name" value="DHQase_I"/>
    <property type="match status" value="1"/>
</dbReference>
<evidence type="ECO:0000313" key="9">
    <source>
        <dbReference type="EMBL" id="ERN16859.1"/>
    </source>
</evidence>
<evidence type="ECO:0000256" key="2">
    <source>
        <dbReference type="ARBA" id="ARBA00022605"/>
    </source>
</evidence>
<dbReference type="InterPro" id="IPR001381">
    <property type="entry name" value="DHquinase_I"/>
</dbReference>
<dbReference type="GO" id="GO:0003855">
    <property type="term" value="F:3-dehydroquinate dehydratase activity"/>
    <property type="evidence" value="ECO:0007669"/>
    <property type="project" value="InterPro"/>
</dbReference>
<dbReference type="InterPro" id="IPR013785">
    <property type="entry name" value="Aldolase_TIM"/>
</dbReference>
<name>U5D353_AMBTC</name>
<evidence type="ECO:0000256" key="5">
    <source>
        <dbReference type="ARBA" id="ARBA00023141"/>
    </source>
</evidence>
<dbReference type="Gramene" id="ERN16859">
    <property type="protein sequence ID" value="ERN16859"/>
    <property type="gene ID" value="AMTR_s00057p00139480"/>
</dbReference>
<evidence type="ECO:0000259" key="6">
    <source>
        <dbReference type="Pfam" id="PF01488"/>
    </source>
</evidence>
<dbReference type="HAMAP" id="MF_00214">
    <property type="entry name" value="AroD"/>
    <property type="match status" value="1"/>
</dbReference>